<dbReference type="EMBL" id="SRME01000001">
    <property type="protein sequence ID" value="TGG89292.1"/>
    <property type="molecule type" value="Genomic_DNA"/>
</dbReference>
<dbReference type="RefSeq" id="WP_091405696.1">
    <property type="nucleotide sequence ID" value="NZ_FMYV01000012.1"/>
</dbReference>
<name>A0A1G6QI50_9BACT</name>
<organism evidence="1 3">
    <name type="scientific">Geotoga petraea</name>
    <dbReference type="NCBI Taxonomy" id="28234"/>
    <lineage>
        <taxon>Bacteria</taxon>
        <taxon>Thermotogati</taxon>
        <taxon>Thermotogota</taxon>
        <taxon>Thermotogae</taxon>
        <taxon>Petrotogales</taxon>
        <taxon>Petrotogaceae</taxon>
        <taxon>Geotoga</taxon>
    </lineage>
</organism>
<dbReference type="AlphaFoldDB" id="A0A1G6QI50"/>
<keyword evidence="3" id="KW-1185">Reference proteome</keyword>
<dbReference type="Proteomes" id="UP000199322">
    <property type="component" value="Unassembled WGS sequence"/>
</dbReference>
<proteinExistence type="predicted"/>
<evidence type="ECO:0000313" key="1">
    <source>
        <dbReference type="EMBL" id="SDC91325.1"/>
    </source>
</evidence>
<protein>
    <submittedName>
        <fullName evidence="1">Uncharacterized protein</fullName>
    </submittedName>
</protein>
<evidence type="ECO:0000313" key="4">
    <source>
        <dbReference type="Proteomes" id="UP000297288"/>
    </source>
</evidence>
<evidence type="ECO:0000313" key="2">
    <source>
        <dbReference type="EMBL" id="TGG89292.1"/>
    </source>
</evidence>
<dbReference type="Proteomes" id="UP000297288">
    <property type="component" value="Unassembled WGS sequence"/>
</dbReference>
<evidence type="ECO:0000313" key="3">
    <source>
        <dbReference type="Proteomes" id="UP000199322"/>
    </source>
</evidence>
<gene>
    <name evidence="2" type="ORF">E4650_03635</name>
    <name evidence="1" type="ORF">SAMN04488588_2076</name>
</gene>
<dbReference type="EMBL" id="FMYV01000012">
    <property type="protein sequence ID" value="SDC91325.1"/>
    <property type="molecule type" value="Genomic_DNA"/>
</dbReference>
<sequence length="115" mass="13719">MFLKIKEEPFVVGDFKIQKTKYVDPKVADLFLVFEDEEDKDLWVYFSHQVNRVLKSEISDEFKKNILSKLIEKYEDLLEYISPVMKDGKDVDKNIVFVTTKFNFLESESSDLNHW</sequence>
<reference evidence="1 3" key="1">
    <citation type="submission" date="2016-10" db="EMBL/GenBank/DDBJ databases">
        <authorList>
            <person name="de Groot N.N."/>
        </authorList>
    </citation>
    <scope>NUCLEOTIDE SEQUENCE [LARGE SCALE GENOMIC DNA]</scope>
    <source>
        <strain evidence="1 3">WG14</strain>
    </source>
</reference>
<accession>A0A1G6QI50</accession>
<reference evidence="2 4" key="2">
    <citation type="submission" date="2019-04" db="EMBL/GenBank/DDBJ databases">
        <title>Draft genome sequence data and analysis of a Fermenting Bacterium, Geotoga petraea strain HO-Geo1, isolated from heavy-oil petroleum reservoir in Russia.</title>
        <authorList>
            <person name="Grouzdev D.S."/>
            <person name="Semenova E.M."/>
            <person name="Sokolova D.S."/>
            <person name="Tourova T.P."/>
            <person name="Poltaraus A.B."/>
            <person name="Nazina T.N."/>
        </authorList>
    </citation>
    <scope>NUCLEOTIDE SEQUENCE [LARGE SCALE GENOMIC DNA]</scope>
    <source>
        <strain evidence="2 4">HO-Geo1</strain>
    </source>
</reference>